<name>A0A9W4X4H3_9FLAO</name>
<evidence type="ECO:0000259" key="5">
    <source>
        <dbReference type="Pfam" id="PF25917"/>
    </source>
</evidence>
<proteinExistence type="inferred from homology"/>
<keyword evidence="4" id="KW-0812">Transmembrane</keyword>
<keyword evidence="10" id="KW-1185">Reference proteome</keyword>
<dbReference type="GO" id="GO:1990281">
    <property type="term" value="C:efflux pump complex"/>
    <property type="evidence" value="ECO:0007669"/>
    <property type="project" value="TreeGrafter"/>
</dbReference>
<reference evidence="8 10" key="1">
    <citation type="submission" date="2020-02" db="EMBL/GenBank/DDBJ databases">
        <authorList>
            <person name="Criscuolo A."/>
        </authorList>
    </citation>
    <scope>NUCLEOTIDE SEQUENCE [LARGE SCALE GENOMIC DNA]</scope>
    <source>
        <strain evidence="8">CECT7796</strain>
    </source>
</reference>
<dbReference type="AlphaFoldDB" id="A0A9W4X4H3"/>
<dbReference type="RefSeq" id="WP_173966080.1">
    <property type="nucleotide sequence ID" value="NZ_BOVI01000007.1"/>
</dbReference>
<dbReference type="SUPFAM" id="SSF111369">
    <property type="entry name" value="HlyD-like secretion proteins"/>
    <property type="match status" value="1"/>
</dbReference>
<organism evidence="9 11">
    <name type="scientific">Flavobacterium collinsii</name>
    <dbReference type="NCBI Taxonomy" id="1114861"/>
    <lineage>
        <taxon>Bacteria</taxon>
        <taxon>Pseudomonadati</taxon>
        <taxon>Bacteroidota</taxon>
        <taxon>Flavobacteriia</taxon>
        <taxon>Flavobacteriales</taxon>
        <taxon>Flavobacteriaceae</taxon>
        <taxon>Flavobacterium</taxon>
    </lineage>
</organism>
<feature type="transmembrane region" description="Helical" evidence="4">
    <location>
        <begin position="6"/>
        <end position="24"/>
    </location>
</feature>
<dbReference type="GO" id="GO:0015562">
    <property type="term" value="F:efflux transmembrane transporter activity"/>
    <property type="evidence" value="ECO:0007669"/>
    <property type="project" value="TreeGrafter"/>
</dbReference>
<evidence type="ECO:0000313" key="8">
    <source>
        <dbReference type="EMBL" id="CAA9198259.1"/>
    </source>
</evidence>
<keyword evidence="3" id="KW-0813">Transport</keyword>
<dbReference type="Pfam" id="PF25954">
    <property type="entry name" value="Beta-barrel_RND_2"/>
    <property type="match status" value="1"/>
</dbReference>
<keyword evidence="4" id="KW-0472">Membrane</keyword>
<dbReference type="Proteomes" id="UP000474567">
    <property type="component" value="Unassembled WGS sequence"/>
</dbReference>
<evidence type="ECO:0000313" key="10">
    <source>
        <dbReference type="Proteomes" id="UP000474567"/>
    </source>
</evidence>
<dbReference type="Proteomes" id="UP001152749">
    <property type="component" value="Chromosome"/>
</dbReference>
<feature type="domain" description="CusB-like beta-barrel" evidence="6">
    <location>
        <begin position="203"/>
        <end position="273"/>
    </location>
</feature>
<dbReference type="EMBL" id="OX336425">
    <property type="protein sequence ID" value="CAI2768146.1"/>
    <property type="molecule type" value="Genomic_DNA"/>
</dbReference>
<evidence type="ECO:0000313" key="9">
    <source>
        <dbReference type="EMBL" id="CAI2768146.1"/>
    </source>
</evidence>
<gene>
    <name evidence="8" type="primary">mdtA_2</name>
    <name evidence="8" type="ORF">FLACOL7796_02093</name>
    <name evidence="9" type="ORF">TRV642_3342</name>
</gene>
<dbReference type="KEGG" id="fcs:TRV642_3342"/>
<dbReference type="EMBL" id="CADCST010000080">
    <property type="protein sequence ID" value="CAA9198259.1"/>
    <property type="molecule type" value="Genomic_DNA"/>
</dbReference>
<feature type="domain" description="Multidrug resistance protein MdtA-like barrel-sandwich hybrid" evidence="5">
    <location>
        <begin position="69"/>
        <end position="187"/>
    </location>
</feature>
<dbReference type="PANTHER" id="PTHR30469:SF36">
    <property type="entry name" value="BLL3903 PROTEIN"/>
    <property type="match status" value="1"/>
</dbReference>
<dbReference type="Gene3D" id="1.10.287.470">
    <property type="entry name" value="Helix hairpin bin"/>
    <property type="match status" value="1"/>
</dbReference>
<evidence type="ECO:0000259" key="6">
    <source>
        <dbReference type="Pfam" id="PF25954"/>
    </source>
</evidence>
<dbReference type="Pfam" id="PF25917">
    <property type="entry name" value="BSH_RND"/>
    <property type="match status" value="1"/>
</dbReference>
<dbReference type="InterPro" id="IPR058625">
    <property type="entry name" value="MdtA-like_BSH"/>
</dbReference>
<evidence type="ECO:0000256" key="3">
    <source>
        <dbReference type="ARBA" id="ARBA00022448"/>
    </source>
</evidence>
<evidence type="ECO:0000259" key="7">
    <source>
        <dbReference type="Pfam" id="PF25967"/>
    </source>
</evidence>
<evidence type="ECO:0000256" key="2">
    <source>
        <dbReference type="ARBA" id="ARBA00009477"/>
    </source>
</evidence>
<dbReference type="InterPro" id="IPR006143">
    <property type="entry name" value="RND_pump_MFP"/>
</dbReference>
<dbReference type="Gene3D" id="2.40.420.20">
    <property type="match status" value="1"/>
</dbReference>
<evidence type="ECO:0000256" key="4">
    <source>
        <dbReference type="SAM" id="Phobius"/>
    </source>
</evidence>
<comment type="similarity">
    <text evidence="2">Belongs to the membrane fusion protein (MFP) (TC 8.A.1) family.</text>
</comment>
<dbReference type="PANTHER" id="PTHR30469">
    <property type="entry name" value="MULTIDRUG RESISTANCE PROTEIN MDTA"/>
    <property type="match status" value="1"/>
</dbReference>
<protein>
    <submittedName>
        <fullName evidence="9">Co/Zn/Cd efflux system membrane fusion protein</fullName>
    </submittedName>
    <submittedName>
        <fullName evidence="8">Multidrug resistance protein MdtA</fullName>
    </submittedName>
</protein>
<dbReference type="NCBIfam" id="TIGR01730">
    <property type="entry name" value="RND_mfp"/>
    <property type="match status" value="1"/>
</dbReference>
<dbReference type="InterPro" id="IPR058792">
    <property type="entry name" value="Beta-barrel_RND_2"/>
</dbReference>
<evidence type="ECO:0000313" key="11">
    <source>
        <dbReference type="Proteomes" id="UP001152749"/>
    </source>
</evidence>
<evidence type="ECO:0000256" key="1">
    <source>
        <dbReference type="ARBA" id="ARBA00004196"/>
    </source>
</evidence>
<feature type="domain" description="Multidrug resistance protein MdtA-like C-terminal permuted SH3" evidence="7">
    <location>
        <begin position="280"/>
        <end position="338"/>
    </location>
</feature>
<comment type="subcellular location">
    <subcellularLocation>
        <location evidence="1">Cell envelope</location>
    </subcellularLocation>
</comment>
<sequence>MKVKNLVYALLIIVLGGFIAYRVVSNKKKNDESKKFGDKDTPTTVTGIIVKTTTFDNNLSLSGSIEANEQIEIRSEVSGIVEGIYFTEGTFVNKGQVLFKVNDIELKAQLRQAVTREGLAAENERRAKLLLQKEAISQEEFDVAKADHASAQAQSQLIRAQIAKTSVKAPFSGKIGLRSISPGTYITPTILVAKLVNTGKLKITFSIPEKYASQVKTGSSIDFTVSGSDKVYSAKTYAIEPEVEVATRTLQVRAIADNVDGKLFPGTFADVKLPLNIIKDAIVVPSEAIIPVQSGKKVYISNNGKAKEVMVDAATRTDSSILILSGLKAGDTLITSGVMSLKNEAPIKVNVKK</sequence>
<dbReference type="Gene3D" id="2.40.50.100">
    <property type="match status" value="1"/>
</dbReference>
<keyword evidence="4" id="KW-1133">Transmembrane helix</keyword>
<dbReference type="Pfam" id="PF25967">
    <property type="entry name" value="RND-MFP_C"/>
    <property type="match status" value="1"/>
</dbReference>
<dbReference type="InterPro" id="IPR058627">
    <property type="entry name" value="MdtA-like_C"/>
</dbReference>
<reference evidence="9" key="2">
    <citation type="submission" date="2022-09" db="EMBL/GenBank/DDBJ databases">
        <authorList>
            <person name="Duchaud E."/>
        </authorList>
    </citation>
    <scope>NUCLEOTIDE SEQUENCE</scope>
    <source>
        <strain evidence="9">TRV642</strain>
    </source>
</reference>
<accession>A0A9W4X4H3</accession>
<dbReference type="Gene3D" id="2.40.30.170">
    <property type="match status" value="1"/>
</dbReference>